<keyword evidence="7" id="KW-1185">Reference proteome</keyword>
<name>Q24S88_DESHY</name>
<dbReference type="InterPro" id="IPR015424">
    <property type="entry name" value="PyrdxlP-dep_Trfase"/>
</dbReference>
<dbReference type="GO" id="GO:0000271">
    <property type="term" value="P:polysaccharide biosynthetic process"/>
    <property type="evidence" value="ECO:0007669"/>
    <property type="project" value="TreeGrafter"/>
</dbReference>
<evidence type="ECO:0000256" key="4">
    <source>
        <dbReference type="PIRSR" id="PIRSR000390-2"/>
    </source>
</evidence>
<dbReference type="Gene3D" id="3.40.640.10">
    <property type="entry name" value="Type I PLP-dependent aspartate aminotransferase-like (Major domain)"/>
    <property type="match status" value="1"/>
</dbReference>
<dbReference type="InterPro" id="IPR015422">
    <property type="entry name" value="PyrdxlP-dep_Trfase_small"/>
</dbReference>
<reference evidence="6 7" key="1">
    <citation type="journal article" date="2006" name="J. Bacteriol.">
        <title>Complete genome sequence of the dehalorespiring bacterium Desulfitobacterium hafniense Y51 and comparison with Dehalococcoides ethenogenes 195.</title>
        <authorList>
            <person name="Nonaka H."/>
            <person name="Keresztes G."/>
            <person name="Shinoda Y."/>
            <person name="Ikenaga Y."/>
            <person name="Abe M."/>
            <person name="Naito K."/>
            <person name="Inatomi K."/>
            <person name="Furukawa K."/>
            <person name="Inui M."/>
            <person name="Yukawa H."/>
        </authorList>
    </citation>
    <scope>NUCLEOTIDE SEQUENCE [LARGE SCALE GENOMIC DNA]</scope>
    <source>
        <strain evidence="6 7">Y51</strain>
    </source>
</reference>
<dbReference type="PANTHER" id="PTHR30244:SF36">
    <property type="entry name" value="3-OXO-GLUCOSE-6-PHOSPHATE:GLUTAMATE AMINOTRANSFERASE"/>
    <property type="match status" value="1"/>
</dbReference>
<dbReference type="InterPro" id="IPR000653">
    <property type="entry name" value="DegT/StrS_aminotransferase"/>
</dbReference>
<dbReference type="AlphaFoldDB" id="Q24S88"/>
<accession>Q24S88</accession>
<feature type="modified residue" description="N6-(pyridoxal phosphate)lysine" evidence="4">
    <location>
        <position position="186"/>
    </location>
</feature>
<dbReference type="Gene3D" id="3.90.1150.10">
    <property type="entry name" value="Aspartate Aminotransferase, domain 1"/>
    <property type="match status" value="1"/>
</dbReference>
<dbReference type="SUPFAM" id="SSF53383">
    <property type="entry name" value="PLP-dependent transferases"/>
    <property type="match status" value="1"/>
</dbReference>
<proteinExistence type="inferred from homology"/>
<evidence type="ECO:0000256" key="3">
    <source>
        <dbReference type="PIRSR" id="PIRSR000390-1"/>
    </source>
</evidence>
<feature type="active site" description="Proton acceptor" evidence="3">
    <location>
        <position position="186"/>
    </location>
</feature>
<evidence type="ECO:0000313" key="7">
    <source>
        <dbReference type="Proteomes" id="UP000001946"/>
    </source>
</evidence>
<dbReference type="PIRSF" id="PIRSF000390">
    <property type="entry name" value="PLP_StrS"/>
    <property type="match status" value="1"/>
</dbReference>
<dbReference type="Proteomes" id="UP000001946">
    <property type="component" value="Chromosome"/>
</dbReference>
<protein>
    <submittedName>
        <fullName evidence="6">Uncharacterized protein</fullName>
    </submittedName>
</protein>
<gene>
    <name evidence="6" type="ordered locus">DSY3315</name>
</gene>
<sequence>MNIPWSTVSYMHKELNEEFQNAFMKVLDSDWFIQGSSVREFEAAYAEFCETGYCIGTGNGLDAITIALKAMGIGEGDEVIVPSFTFIATALAVEYAGAKPVFVEVDPDTSLIDPALIEKAITGRTKAILPVHLYGQPAPMDEIWEIAKLYHLKVIEDAAQAHGAVYKGKRVGALSDAASFSFYPGKNLGALGDAGCITTNDKELAAKIRAIGNYGSETKYIHDYMGVNSRLDEVQAAFLSVKLSHLEKWNRDRKRIAFRYLEEIKNPKIKLPVVKTGDHVWHIFAVRCDERDNLKKYLEEKGIGTNIHYPVPMHCQKVFAHYRLPRGSYPIAEKLADTELSLPIYWGMTDSEINYVINSINRMGG</sequence>
<keyword evidence="1 4" id="KW-0663">Pyridoxal phosphate</keyword>
<dbReference type="eggNOG" id="COG0399">
    <property type="taxonomic scope" value="Bacteria"/>
</dbReference>
<evidence type="ECO:0000256" key="2">
    <source>
        <dbReference type="ARBA" id="ARBA00037999"/>
    </source>
</evidence>
<dbReference type="KEGG" id="dsy:DSY3315"/>
<dbReference type="FunFam" id="3.40.640.10:FF:000089">
    <property type="entry name" value="Aminotransferase, DegT/DnrJ/EryC1/StrS family"/>
    <property type="match status" value="1"/>
</dbReference>
<evidence type="ECO:0000256" key="1">
    <source>
        <dbReference type="ARBA" id="ARBA00022898"/>
    </source>
</evidence>
<dbReference type="Pfam" id="PF01041">
    <property type="entry name" value="DegT_DnrJ_EryC1"/>
    <property type="match status" value="1"/>
</dbReference>
<organism evidence="6 7">
    <name type="scientific">Desulfitobacterium hafniense (strain Y51)</name>
    <dbReference type="NCBI Taxonomy" id="138119"/>
    <lineage>
        <taxon>Bacteria</taxon>
        <taxon>Bacillati</taxon>
        <taxon>Bacillota</taxon>
        <taxon>Clostridia</taxon>
        <taxon>Eubacteriales</taxon>
        <taxon>Desulfitobacteriaceae</taxon>
        <taxon>Desulfitobacterium</taxon>
    </lineage>
</organism>
<dbReference type="STRING" id="138119.DSY3315"/>
<dbReference type="GO" id="GO:0030170">
    <property type="term" value="F:pyridoxal phosphate binding"/>
    <property type="evidence" value="ECO:0007669"/>
    <property type="project" value="UniProtKB-ARBA"/>
</dbReference>
<dbReference type="EMBL" id="AP008230">
    <property type="protein sequence ID" value="BAE85104.1"/>
    <property type="molecule type" value="Genomic_DNA"/>
</dbReference>
<evidence type="ECO:0000256" key="5">
    <source>
        <dbReference type="RuleBase" id="RU004508"/>
    </source>
</evidence>
<dbReference type="InterPro" id="IPR015421">
    <property type="entry name" value="PyrdxlP-dep_Trfase_major"/>
</dbReference>
<dbReference type="CDD" id="cd00616">
    <property type="entry name" value="AHBA_syn"/>
    <property type="match status" value="1"/>
</dbReference>
<comment type="similarity">
    <text evidence="2 5">Belongs to the DegT/DnrJ/EryC1 family.</text>
</comment>
<dbReference type="PANTHER" id="PTHR30244">
    <property type="entry name" value="TRANSAMINASE"/>
    <property type="match status" value="1"/>
</dbReference>
<evidence type="ECO:0000313" key="6">
    <source>
        <dbReference type="EMBL" id="BAE85104.1"/>
    </source>
</evidence>
<dbReference type="GO" id="GO:0008483">
    <property type="term" value="F:transaminase activity"/>
    <property type="evidence" value="ECO:0007669"/>
    <property type="project" value="TreeGrafter"/>
</dbReference>
<dbReference type="HOGENOM" id="CLU_033332_6_0_9"/>
<dbReference type="RefSeq" id="WP_011461012.1">
    <property type="nucleotide sequence ID" value="NC_007907.1"/>
</dbReference>